<keyword evidence="10" id="KW-0539">Nucleus</keyword>
<evidence type="ECO:0000256" key="1">
    <source>
        <dbReference type="ARBA" id="ARBA00004123"/>
    </source>
</evidence>
<organism evidence="16 17">
    <name type="scientific">Lactuca saligna</name>
    <name type="common">Willowleaf lettuce</name>
    <dbReference type="NCBI Taxonomy" id="75948"/>
    <lineage>
        <taxon>Eukaryota</taxon>
        <taxon>Viridiplantae</taxon>
        <taxon>Streptophyta</taxon>
        <taxon>Embryophyta</taxon>
        <taxon>Tracheophyta</taxon>
        <taxon>Spermatophyta</taxon>
        <taxon>Magnoliopsida</taxon>
        <taxon>eudicotyledons</taxon>
        <taxon>Gunneridae</taxon>
        <taxon>Pentapetalae</taxon>
        <taxon>asterids</taxon>
        <taxon>campanulids</taxon>
        <taxon>Asterales</taxon>
        <taxon>Asteraceae</taxon>
        <taxon>Cichorioideae</taxon>
        <taxon>Cichorieae</taxon>
        <taxon>Lactucinae</taxon>
        <taxon>Lactuca</taxon>
    </lineage>
</organism>
<evidence type="ECO:0000256" key="3">
    <source>
        <dbReference type="ARBA" id="ARBA00012551"/>
    </source>
</evidence>
<dbReference type="SMART" id="SM00573">
    <property type="entry name" value="HSA"/>
    <property type="match status" value="1"/>
</dbReference>
<feature type="region of interest" description="Disordered" evidence="12">
    <location>
        <begin position="1385"/>
        <end position="1429"/>
    </location>
</feature>
<evidence type="ECO:0000256" key="4">
    <source>
        <dbReference type="ARBA" id="ARBA00022741"/>
    </source>
</evidence>
<evidence type="ECO:0000256" key="6">
    <source>
        <dbReference type="ARBA" id="ARBA00022806"/>
    </source>
</evidence>
<evidence type="ECO:0000313" key="16">
    <source>
        <dbReference type="EMBL" id="CAI9268160.1"/>
    </source>
</evidence>
<feature type="region of interest" description="Disordered" evidence="12">
    <location>
        <begin position="1823"/>
        <end position="1869"/>
    </location>
</feature>
<dbReference type="InterPro" id="IPR014012">
    <property type="entry name" value="HSA_dom"/>
</dbReference>
<feature type="region of interest" description="Disordered" evidence="12">
    <location>
        <begin position="1463"/>
        <end position="1493"/>
    </location>
</feature>
<dbReference type="SMART" id="SM00490">
    <property type="entry name" value="HELICc"/>
    <property type="match status" value="1"/>
</dbReference>
<proteinExistence type="inferred from homology"/>
<keyword evidence="17" id="KW-1185">Reference proteome</keyword>
<feature type="compositionally biased region" description="Basic and acidic residues" evidence="12">
    <location>
        <begin position="1385"/>
        <end position="1406"/>
    </location>
</feature>
<name>A0AA35VAR5_LACSI</name>
<dbReference type="PANTHER" id="PTHR45685">
    <property type="entry name" value="HELICASE SRCAP-RELATED"/>
    <property type="match status" value="1"/>
</dbReference>
<evidence type="ECO:0000256" key="7">
    <source>
        <dbReference type="ARBA" id="ARBA00022840"/>
    </source>
</evidence>
<dbReference type="InterPro" id="IPR050520">
    <property type="entry name" value="INO80/SWR1_helicase"/>
</dbReference>
<dbReference type="GO" id="GO:0003678">
    <property type="term" value="F:DNA helicase activity"/>
    <property type="evidence" value="ECO:0007669"/>
    <property type="project" value="UniProtKB-EC"/>
</dbReference>
<dbReference type="GO" id="GO:0005524">
    <property type="term" value="F:ATP binding"/>
    <property type="evidence" value="ECO:0007669"/>
    <property type="project" value="UniProtKB-KW"/>
</dbReference>
<evidence type="ECO:0000256" key="11">
    <source>
        <dbReference type="ARBA" id="ARBA00047995"/>
    </source>
</evidence>
<keyword evidence="5" id="KW-0378">Hydrolase</keyword>
<evidence type="ECO:0000256" key="12">
    <source>
        <dbReference type="SAM" id="MobiDB-lite"/>
    </source>
</evidence>
<dbReference type="PROSITE" id="PS51192">
    <property type="entry name" value="HELICASE_ATP_BIND_1"/>
    <property type="match status" value="1"/>
</dbReference>
<feature type="region of interest" description="Disordered" evidence="12">
    <location>
        <begin position="1687"/>
        <end position="1711"/>
    </location>
</feature>
<dbReference type="EC" id="3.6.4.12" evidence="3"/>
<dbReference type="GO" id="GO:0000812">
    <property type="term" value="C:Swr1 complex"/>
    <property type="evidence" value="ECO:0007669"/>
    <property type="project" value="TreeGrafter"/>
</dbReference>
<comment type="catalytic activity">
    <reaction evidence="11">
        <text>ATP + H2O = ADP + phosphate + H(+)</text>
        <dbReference type="Rhea" id="RHEA:13065"/>
        <dbReference type="ChEBI" id="CHEBI:15377"/>
        <dbReference type="ChEBI" id="CHEBI:15378"/>
        <dbReference type="ChEBI" id="CHEBI:30616"/>
        <dbReference type="ChEBI" id="CHEBI:43474"/>
        <dbReference type="ChEBI" id="CHEBI:456216"/>
        <dbReference type="EC" id="3.6.4.12"/>
    </reaction>
</comment>
<comment type="subcellular location">
    <subcellularLocation>
        <location evidence="1">Nucleus</location>
    </subcellularLocation>
</comment>
<feature type="domain" description="Helicase C-terminal" evidence="14">
    <location>
        <begin position="993"/>
        <end position="1143"/>
    </location>
</feature>
<dbReference type="SUPFAM" id="SSF52540">
    <property type="entry name" value="P-loop containing nucleoside triphosphate hydrolases"/>
    <property type="match status" value="2"/>
</dbReference>
<dbReference type="Proteomes" id="UP001177003">
    <property type="component" value="Chromosome 1"/>
</dbReference>
<evidence type="ECO:0000256" key="9">
    <source>
        <dbReference type="ARBA" id="ARBA00023125"/>
    </source>
</evidence>
<evidence type="ECO:0000259" key="13">
    <source>
        <dbReference type="PROSITE" id="PS51192"/>
    </source>
</evidence>
<keyword evidence="7" id="KW-0067">ATP-binding</keyword>
<evidence type="ECO:0000256" key="2">
    <source>
        <dbReference type="ARBA" id="ARBA00009220"/>
    </source>
</evidence>
<gene>
    <name evidence="16" type="ORF">LSALG_LOCUS8602</name>
</gene>
<evidence type="ECO:0000256" key="10">
    <source>
        <dbReference type="ARBA" id="ARBA00023242"/>
    </source>
</evidence>
<dbReference type="FunFam" id="1.20.120.850:FF:000012">
    <property type="entry name" value="protein PHOTOPERIOD-INDEPENDENT EARLY FLOWERING 1 isoform X3"/>
    <property type="match status" value="1"/>
</dbReference>
<sequence length="1953" mass="223258">MASKGPRSRLDHETRAKRQKALEPPKEPQRPRTHWDHLLEEMVWLSKDFESERKFKLGLAKRIAIRASKGMVDQATRGERRVKEEELRMKKVALNISKDVKKFWTKIEKLVLYKHRLELDQKKKKALDKQLEFLLGQTERYSTMLAENLVDSSPRQHVQLSSVQEQRPAIEYKDQSDVNGCAEPNVESQSNILETDEDYKAENEPEDDEHTLEEDEALITEDERREELTALQNEMDLPLEELLRRYTVNEESTPGKTEGEAELAHAPEDNLLCNGNDNSDLGLKESRHCAESNGGLSVLENHHPEVKEHYVRKRKGLKKQKKYLELDFNDENEDVDFVLANGEEKDDETTLLEEEELAKTENHDSVDELAMLQKDSEIPIEELLARYRQDPDTIQSDENDSGSEIEIPDQEEKPDQIADDGGENDDIIADAAAAARSAQPTGNTFLTTKVRTKYPFLLKFSLREYQHIGLDWLVTMYEKRLNGILADEMGLGKTIMTIALLAHLACEKGIWGPHLIVVPTSVMLNWETEFLKWCPAFKILTYFGSAKERKHKRQGWLKPNSFHVCITTYRLVIQDSKIFKRKKWRYLILDEAHLIKNWKSQRWQTLLNFNTKRRILLTGTPLQNDLMELWSLMHFLMPHIFQSHQEFKDWFSNPITGMVEGQEKVNKEVVDRLHNVLRPFILRRLKRDVEKQLPSKHEHVIYCRLSRRQRNLYEDFIASSETQATLQSSNFFGMISVIMQLRKVCNHPDLFEGRPIISSFDMNGIETQFCSSICSVLESGPFSTVDLTGLGFVFTHLDFDMTSWETEEVESIATPSELIKSRVVEESMSRLEIKTGSTRSTGFNIFEEIQKALMEERLKEMKARAESVAWWNSLRARRKPMYSTGLREIVSVENSISTLSGLHDIVFSPVDRFNQMVDQVESFMFAIPAARAPPPVGWCSKPGTTVFVNQDYKTKCLTLLSPLLTPIRPAIVRRQVYFPDRRLIQFDCGKLQELAVLLRRLKSEGHRALIFTQMTKMLDVLEAFINIYGYTYMRLDGSTQPEERQTLMQRFNTNPKYFLFILSTRSGGVGINLVGADTVIFYDSDWNPAMDQQAQDRCHRIGQTREVHIYRLISESTIEENILKKAKQKRALDDLVIQSGEYNTEFFKKLDPLELFSGHGKNSGSGVAIPVPVPVPVSNADVEAALKHAEDEADYMALKKVEQEEAVDNQEFTEEAIGKLEDDELLNEEDGKFEELGTGQVEGNNREMVICSDPNGDPGLTLVKGDDGDDDDMADDVKQMAVAAAASGQEILSFENQLRPIDRYAVRFLEMWDPIVDNVVIESKDRFEGEEWELDHIEKLKEDMEAEGDDDEEPLVYETWDTEFATKVYQEQVKALAEHQLMEEREMEAREKELEESDSLKNEPVVKKPKSKKKTKKTKFKSLKKEALSSETKPINIESPIEFDDDYVDDEIIFLKKRKKPLDESTSEVKSSSRKSKKPKKNPEPISLDMDSNSLIEQQDEPRDLKPFVNNNLEIDHKPVIRGKSGLKISVTTMPVKRVMTIRLEKLKKGSIWPNDCVPTPDSWLSSEDAMLCAVVHEYGVNWSLASEILNGMTAGGFYRGILRHPVHCCERYRELVQRHVLSSSDNNVHNDKASNVGVGKALLRVTEEHAKSLLDIVSERPDQAYTLQKHFFHLLTSVWRSTARSGHRKTPLSLRTGQRVNHTSRDPVRPQSERMEFTNLKQISRLVSDALESSQNIPREDRVSSFSERREVRPVGQLGITLEFPPGRDDPSVPLPSVVSLSINDTEPVLPEHLPVGGNHCFRSSKDTVECRFRDAASRAAIDGGLGLPPSASPATDVKSRTPAKSQLSGKHHRNPELPLKSSKSKSRKAIMDSNEAFSLLRDPNLQPSMPPINLCSRFDTDMESSMDDFLNASSIDLGNELSFDIVPHDYDPGFTWGLEDCLLSREFTDIG</sequence>
<dbReference type="CDD" id="cd18003">
    <property type="entry name" value="DEXQc_SRCAP"/>
    <property type="match status" value="1"/>
</dbReference>
<dbReference type="InterPro" id="IPR049730">
    <property type="entry name" value="SNF2/RAD54-like_C"/>
</dbReference>
<dbReference type="GO" id="GO:0003677">
    <property type="term" value="F:DNA binding"/>
    <property type="evidence" value="ECO:0007669"/>
    <property type="project" value="UniProtKB-KW"/>
</dbReference>
<dbReference type="EMBL" id="OX465077">
    <property type="protein sequence ID" value="CAI9268160.1"/>
    <property type="molecule type" value="Genomic_DNA"/>
</dbReference>
<dbReference type="Pfam" id="PF00176">
    <property type="entry name" value="SNF2-rel_dom"/>
    <property type="match status" value="1"/>
</dbReference>
<dbReference type="GO" id="GO:0006338">
    <property type="term" value="P:chromatin remodeling"/>
    <property type="evidence" value="ECO:0007669"/>
    <property type="project" value="TreeGrafter"/>
</dbReference>
<feature type="region of interest" description="Disordered" evidence="12">
    <location>
        <begin position="1"/>
        <end position="34"/>
    </location>
</feature>
<evidence type="ECO:0000256" key="5">
    <source>
        <dbReference type="ARBA" id="ARBA00022801"/>
    </source>
</evidence>
<dbReference type="PROSITE" id="PS51204">
    <property type="entry name" value="HSA"/>
    <property type="match status" value="1"/>
</dbReference>
<feature type="region of interest" description="Disordered" evidence="12">
    <location>
        <begin position="388"/>
        <end position="423"/>
    </location>
</feature>
<feature type="compositionally biased region" description="Basic and acidic residues" evidence="12">
    <location>
        <begin position="8"/>
        <end position="34"/>
    </location>
</feature>
<dbReference type="FunFam" id="3.40.50.10810:FF:000005">
    <property type="entry name" value="Photoperiod-independent early flowering 1"/>
    <property type="match status" value="1"/>
</dbReference>
<dbReference type="Pfam" id="PF07529">
    <property type="entry name" value="HSA"/>
    <property type="match status" value="1"/>
</dbReference>
<dbReference type="InterPro" id="IPR038718">
    <property type="entry name" value="SNF2-like_sf"/>
</dbReference>
<comment type="similarity">
    <text evidence="2">Belongs to the SNF2/RAD54 helicase family. SWR1 subfamily.</text>
</comment>
<dbReference type="GO" id="GO:0042393">
    <property type="term" value="F:histone binding"/>
    <property type="evidence" value="ECO:0007669"/>
    <property type="project" value="TreeGrafter"/>
</dbReference>
<dbReference type="InterPro" id="IPR014001">
    <property type="entry name" value="Helicase_ATP-bd"/>
</dbReference>
<dbReference type="CDD" id="cd18793">
    <property type="entry name" value="SF2_C_SNF"/>
    <property type="match status" value="1"/>
</dbReference>
<evidence type="ECO:0000259" key="14">
    <source>
        <dbReference type="PROSITE" id="PS51194"/>
    </source>
</evidence>
<dbReference type="SMART" id="SM00487">
    <property type="entry name" value="DEXDc"/>
    <property type="match status" value="1"/>
</dbReference>
<feature type="compositionally biased region" description="Acidic residues" evidence="12">
    <location>
        <begin position="395"/>
        <end position="409"/>
    </location>
</feature>
<dbReference type="FunFam" id="3.40.50.300:FF:000655">
    <property type="entry name" value="Protein PHOTOPERIOD-INDEPENDENT EARLY FLOWERING 1"/>
    <property type="match status" value="1"/>
</dbReference>
<dbReference type="PROSITE" id="PS51194">
    <property type="entry name" value="HELICASE_CTER"/>
    <property type="match status" value="1"/>
</dbReference>
<dbReference type="InterPro" id="IPR000330">
    <property type="entry name" value="SNF2_N"/>
</dbReference>
<feature type="compositionally biased region" description="Basic residues" evidence="12">
    <location>
        <begin position="1407"/>
        <end position="1422"/>
    </location>
</feature>
<feature type="region of interest" description="Disordered" evidence="12">
    <location>
        <begin position="162"/>
        <end position="220"/>
    </location>
</feature>
<feature type="domain" description="HSA" evidence="15">
    <location>
        <begin position="22"/>
        <end position="96"/>
    </location>
</feature>
<feature type="compositionally biased region" description="Acidic residues" evidence="12">
    <location>
        <begin position="204"/>
        <end position="220"/>
    </location>
</feature>
<dbReference type="Gene3D" id="3.40.50.300">
    <property type="entry name" value="P-loop containing nucleotide triphosphate hydrolases"/>
    <property type="match status" value="1"/>
</dbReference>
<keyword evidence="9" id="KW-0238">DNA-binding</keyword>
<dbReference type="PANTHER" id="PTHR45685:SF1">
    <property type="entry name" value="HELICASE SRCAP"/>
    <property type="match status" value="1"/>
</dbReference>
<dbReference type="InterPro" id="IPR001650">
    <property type="entry name" value="Helicase_C-like"/>
</dbReference>
<dbReference type="Gene3D" id="3.40.50.10810">
    <property type="entry name" value="Tandem AAA-ATPase domain"/>
    <property type="match status" value="1"/>
</dbReference>
<accession>A0AA35VAR5</accession>
<dbReference type="Pfam" id="PF00271">
    <property type="entry name" value="Helicase_C"/>
    <property type="match status" value="1"/>
</dbReference>
<dbReference type="GO" id="GO:0016887">
    <property type="term" value="F:ATP hydrolysis activity"/>
    <property type="evidence" value="ECO:0007669"/>
    <property type="project" value="TreeGrafter"/>
</dbReference>
<reference evidence="16" key="1">
    <citation type="submission" date="2023-04" db="EMBL/GenBank/DDBJ databases">
        <authorList>
            <person name="Vijverberg K."/>
            <person name="Xiong W."/>
            <person name="Schranz E."/>
        </authorList>
    </citation>
    <scope>NUCLEOTIDE SEQUENCE</scope>
</reference>
<protein>
    <recommendedName>
        <fullName evidence="3">DNA helicase</fullName>
        <ecNumber evidence="3">3.6.4.12</ecNumber>
    </recommendedName>
</protein>
<evidence type="ECO:0000259" key="15">
    <source>
        <dbReference type="PROSITE" id="PS51204"/>
    </source>
</evidence>
<evidence type="ECO:0000313" key="17">
    <source>
        <dbReference type="Proteomes" id="UP001177003"/>
    </source>
</evidence>
<dbReference type="InterPro" id="IPR027417">
    <property type="entry name" value="P-loop_NTPase"/>
</dbReference>
<dbReference type="Gene3D" id="1.20.120.850">
    <property type="entry name" value="SWI2/SNF2 ATPases, N-terminal domain"/>
    <property type="match status" value="1"/>
</dbReference>
<keyword evidence="8" id="KW-0156">Chromatin regulator</keyword>
<evidence type="ECO:0000256" key="8">
    <source>
        <dbReference type="ARBA" id="ARBA00022853"/>
    </source>
</evidence>
<feature type="domain" description="Helicase ATP-binding" evidence="13">
    <location>
        <begin position="474"/>
        <end position="639"/>
    </location>
</feature>
<keyword evidence="4" id="KW-0547">Nucleotide-binding</keyword>
<keyword evidence="6" id="KW-0347">Helicase</keyword>